<reference evidence="2" key="1">
    <citation type="submission" date="2016-11" db="UniProtKB">
        <authorList>
            <consortium name="WormBaseParasite"/>
        </authorList>
    </citation>
    <scope>IDENTIFICATION</scope>
</reference>
<accession>A0A1I7Y3L4</accession>
<keyword evidence="1" id="KW-1185">Reference proteome</keyword>
<dbReference type="Proteomes" id="UP000095287">
    <property type="component" value="Unplaced"/>
</dbReference>
<evidence type="ECO:0000313" key="2">
    <source>
        <dbReference type="WBParaSite" id="L893_g12390.t1"/>
    </source>
</evidence>
<organism evidence="1 2">
    <name type="scientific">Steinernema glaseri</name>
    <dbReference type="NCBI Taxonomy" id="37863"/>
    <lineage>
        <taxon>Eukaryota</taxon>
        <taxon>Metazoa</taxon>
        <taxon>Ecdysozoa</taxon>
        <taxon>Nematoda</taxon>
        <taxon>Chromadorea</taxon>
        <taxon>Rhabditida</taxon>
        <taxon>Tylenchina</taxon>
        <taxon>Panagrolaimomorpha</taxon>
        <taxon>Strongyloidoidea</taxon>
        <taxon>Steinernematidae</taxon>
        <taxon>Steinernema</taxon>
    </lineage>
</organism>
<evidence type="ECO:0000313" key="1">
    <source>
        <dbReference type="Proteomes" id="UP000095287"/>
    </source>
</evidence>
<proteinExistence type="predicted"/>
<dbReference type="AlphaFoldDB" id="A0A1I7Y3L4"/>
<sequence>MGNYQITGKTLHTLDDLQNLFVLPHDLDGKERVLYPPLSRSCHRRLSPDLSECNVVIPRKPKLEPPPSRKSALGPLVPRLTHWSLAFGLGFLESRRVRQSALHSATARPISNYPLEQECKKRDIVRGSIISVAASQHEISVPLGRRIWFPIPCFPGTESRSPPATQASCFERRRIWGDQDGRLAGSLEKYSKHVIGFLSSVLERDGKNGSCCRA</sequence>
<protein>
    <submittedName>
        <fullName evidence="2">Uncharacterized protein</fullName>
    </submittedName>
</protein>
<dbReference type="WBParaSite" id="L893_g12390.t1">
    <property type="protein sequence ID" value="L893_g12390.t1"/>
    <property type="gene ID" value="L893_g12390"/>
</dbReference>
<name>A0A1I7Y3L4_9BILA</name>